<comment type="catalytic activity">
    <reaction evidence="7">
        <text>arsenic triglutathione + 2 [thioredoxin]-dithiol + 2 S-adenosyl-L-methionine + H2O = dimethylarsinous acid + 2 [thioredoxin]-disulfide + 3 glutathione + 2 S-adenosyl-L-homocysteine + 2 H(+)</text>
        <dbReference type="Rhea" id="RHEA:69464"/>
        <dbReference type="Rhea" id="RHEA-COMP:10698"/>
        <dbReference type="Rhea" id="RHEA-COMP:10700"/>
        <dbReference type="ChEBI" id="CHEBI:15377"/>
        <dbReference type="ChEBI" id="CHEBI:15378"/>
        <dbReference type="ChEBI" id="CHEBI:23808"/>
        <dbReference type="ChEBI" id="CHEBI:29950"/>
        <dbReference type="ChEBI" id="CHEBI:50058"/>
        <dbReference type="ChEBI" id="CHEBI:57856"/>
        <dbReference type="ChEBI" id="CHEBI:57925"/>
        <dbReference type="ChEBI" id="CHEBI:59789"/>
        <dbReference type="ChEBI" id="CHEBI:183640"/>
        <dbReference type="EC" id="2.1.1.137"/>
    </reaction>
</comment>
<evidence type="ECO:0000256" key="3">
    <source>
        <dbReference type="ARBA" id="ARBA00034487"/>
    </source>
</evidence>
<dbReference type="KEGG" id="trg:TRUGW13939_03856"/>
<feature type="domain" description="Methyltransferase" evidence="9">
    <location>
        <begin position="63"/>
        <end position="211"/>
    </location>
</feature>
<organism evidence="10 11">
    <name type="scientific">Talaromyces rugulosus</name>
    <name type="common">Penicillium rugulosum</name>
    <dbReference type="NCBI Taxonomy" id="121627"/>
    <lineage>
        <taxon>Eukaryota</taxon>
        <taxon>Fungi</taxon>
        <taxon>Dikarya</taxon>
        <taxon>Ascomycota</taxon>
        <taxon>Pezizomycotina</taxon>
        <taxon>Eurotiomycetes</taxon>
        <taxon>Eurotiomycetidae</taxon>
        <taxon>Eurotiales</taxon>
        <taxon>Trichocomaceae</taxon>
        <taxon>Talaromyces</taxon>
        <taxon>Talaromyces sect. Islandici</taxon>
    </lineage>
</organism>
<dbReference type="PANTHER" id="PTHR43675">
    <property type="entry name" value="ARSENITE METHYLTRANSFERASE"/>
    <property type="match status" value="1"/>
</dbReference>
<comment type="catalytic activity">
    <reaction evidence="8">
        <text>arsenic triglutathione + 3 [thioredoxin]-dithiol + 3 S-adenosyl-L-methionine = trimethylarsine + 3 [thioredoxin]-disulfide + 3 glutathione + 3 S-adenosyl-L-homocysteine + 3 H(+)</text>
        <dbReference type="Rhea" id="RHEA:69432"/>
        <dbReference type="Rhea" id="RHEA-COMP:10698"/>
        <dbReference type="Rhea" id="RHEA-COMP:10700"/>
        <dbReference type="ChEBI" id="CHEBI:15378"/>
        <dbReference type="ChEBI" id="CHEBI:27130"/>
        <dbReference type="ChEBI" id="CHEBI:29950"/>
        <dbReference type="ChEBI" id="CHEBI:50058"/>
        <dbReference type="ChEBI" id="CHEBI:57856"/>
        <dbReference type="ChEBI" id="CHEBI:57925"/>
        <dbReference type="ChEBI" id="CHEBI:59789"/>
        <dbReference type="ChEBI" id="CHEBI:183640"/>
        <dbReference type="EC" id="2.1.1.137"/>
    </reaction>
</comment>
<keyword evidence="2" id="KW-0949">S-adenosyl-L-methionine</keyword>
<dbReference type="SUPFAM" id="SSF53335">
    <property type="entry name" value="S-adenosyl-L-methionine-dependent methyltransferases"/>
    <property type="match status" value="1"/>
</dbReference>
<dbReference type="InterPro" id="IPR029063">
    <property type="entry name" value="SAM-dependent_MTases_sf"/>
</dbReference>
<gene>
    <name evidence="10" type="ORF">TRUGW13939_03856</name>
</gene>
<dbReference type="AlphaFoldDB" id="A0A7H8QS74"/>
<dbReference type="RefSeq" id="XP_035342927.1">
    <property type="nucleotide sequence ID" value="XM_035487034.1"/>
</dbReference>
<dbReference type="InterPro" id="IPR026669">
    <property type="entry name" value="Arsenite_MeTrfase-like"/>
</dbReference>
<dbReference type="GO" id="GO:0030791">
    <property type="term" value="F:arsenite methyltransferase activity"/>
    <property type="evidence" value="ECO:0007669"/>
    <property type="project" value="UniProtKB-EC"/>
</dbReference>
<dbReference type="GeneID" id="55991358"/>
<dbReference type="OrthoDB" id="10017101at2759"/>
<evidence type="ECO:0000256" key="2">
    <source>
        <dbReference type="ARBA" id="ARBA00022691"/>
    </source>
</evidence>
<dbReference type="EMBL" id="CP055899">
    <property type="protein sequence ID" value="QKX56749.1"/>
    <property type="molecule type" value="Genomic_DNA"/>
</dbReference>
<evidence type="ECO:0000256" key="1">
    <source>
        <dbReference type="ARBA" id="ARBA00022679"/>
    </source>
</evidence>
<evidence type="ECO:0000259" key="9">
    <source>
        <dbReference type="Pfam" id="PF13847"/>
    </source>
</evidence>
<reference evidence="11" key="1">
    <citation type="submission" date="2020-06" db="EMBL/GenBank/DDBJ databases">
        <title>A chromosome-scale genome assembly of Talaromyces rugulosus W13939.</title>
        <authorList>
            <person name="Wang B."/>
            <person name="Guo L."/>
            <person name="Ye K."/>
            <person name="Wang L."/>
        </authorList>
    </citation>
    <scope>NUCLEOTIDE SEQUENCE [LARGE SCALE GENOMIC DNA]</scope>
    <source>
        <strain evidence="11">W13939</strain>
    </source>
</reference>
<dbReference type="Proteomes" id="UP000509510">
    <property type="component" value="Chromosome II"/>
</dbReference>
<keyword evidence="11" id="KW-1185">Reference proteome</keyword>
<dbReference type="PANTHER" id="PTHR43675:SF8">
    <property type="entry name" value="ARSENITE METHYLTRANSFERASE"/>
    <property type="match status" value="1"/>
</dbReference>
<dbReference type="InterPro" id="IPR025714">
    <property type="entry name" value="Methyltranfer_dom"/>
</dbReference>
<evidence type="ECO:0000313" key="11">
    <source>
        <dbReference type="Proteomes" id="UP000509510"/>
    </source>
</evidence>
<name>A0A7H8QS74_TALRU</name>
<evidence type="ECO:0000256" key="5">
    <source>
        <dbReference type="ARBA" id="ARBA00034545"/>
    </source>
</evidence>
<comment type="similarity">
    <text evidence="3">Belongs to the methyltransferase superfamily. Arsenite methyltransferase family.</text>
</comment>
<evidence type="ECO:0000256" key="8">
    <source>
        <dbReference type="ARBA" id="ARBA00048428"/>
    </source>
</evidence>
<proteinExistence type="inferred from homology"/>
<evidence type="ECO:0000313" key="10">
    <source>
        <dbReference type="EMBL" id="QKX56749.1"/>
    </source>
</evidence>
<dbReference type="CDD" id="cd02440">
    <property type="entry name" value="AdoMet_MTases"/>
    <property type="match status" value="1"/>
</dbReference>
<evidence type="ECO:0000256" key="6">
    <source>
        <dbReference type="ARBA" id="ARBA00047941"/>
    </source>
</evidence>
<dbReference type="Pfam" id="PF13847">
    <property type="entry name" value="Methyltransf_31"/>
    <property type="match status" value="1"/>
</dbReference>
<comment type="catalytic activity">
    <reaction evidence="6">
        <text>arsenic triglutathione + [thioredoxin]-dithiol + S-adenosyl-L-methionine + 2 H2O = methylarsonous acid + [thioredoxin]-disulfide + 3 glutathione + S-adenosyl-L-homocysteine + H(+)</text>
        <dbReference type="Rhea" id="RHEA:69460"/>
        <dbReference type="Rhea" id="RHEA-COMP:10698"/>
        <dbReference type="Rhea" id="RHEA-COMP:10700"/>
        <dbReference type="ChEBI" id="CHEBI:15377"/>
        <dbReference type="ChEBI" id="CHEBI:15378"/>
        <dbReference type="ChEBI" id="CHEBI:17826"/>
        <dbReference type="ChEBI" id="CHEBI:29950"/>
        <dbReference type="ChEBI" id="CHEBI:50058"/>
        <dbReference type="ChEBI" id="CHEBI:57856"/>
        <dbReference type="ChEBI" id="CHEBI:57925"/>
        <dbReference type="ChEBI" id="CHEBI:59789"/>
        <dbReference type="ChEBI" id="CHEBI:183640"/>
        <dbReference type="EC" id="2.1.1.137"/>
    </reaction>
</comment>
<protein>
    <recommendedName>
        <fullName evidence="5">Arsenite methyltransferase</fullName>
        <ecNumber evidence="4">2.1.1.137</ecNumber>
    </recommendedName>
</protein>
<evidence type="ECO:0000256" key="7">
    <source>
        <dbReference type="ARBA" id="ARBA00047943"/>
    </source>
</evidence>
<dbReference type="EC" id="2.1.1.137" evidence="4"/>
<evidence type="ECO:0000256" key="4">
    <source>
        <dbReference type="ARBA" id="ARBA00034521"/>
    </source>
</evidence>
<dbReference type="Gene3D" id="3.40.50.150">
    <property type="entry name" value="Vaccinia Virus protein VP39"/>
    <property type="match status" value="1"/>
</dbReference>
<accession>A0A7H8QS74</accession>
<keyword evidence="1" id="KW-0808">Transferase</keyword>
<dbReference type="NCBIfam" id="NF008823">
    <property type="entry name" value="PRK11873.1"/>
    <property type="match status" value="1"/>
</dbReference>
<sequence>MYQEVQSCYGDIAKRSIATDTQHDSEEKIAMAFGYNAEDLCSLPEKANMGLSCGNPVAHANMKEGETILDLGSGGGIDVFLAARKVGPEGKAIGIDMTKDMIKLANQNAKSTGLSNTLFIEASITSIPLPDSSIDCIISNCVINLVPSNDKASVFQEIARLLKPGGRVAISDILAKEELPQHIVDDIALYVGCIAGASQVVQYEEYLQHAGFKDVLIVDAKSDLNLYKQSTYLGQGSCCGTTCSSKEPKANFSEIDFNEWVGSFQIYAVKTGGSSI</sequence>